<dbReference type="InterPro" id="IPR016032">
    <property type="entry name" value="Sig_transdc_resp-reg_C-effctor"/>
</dbReference>
<feature type="DNA-binding region" description="OmpR/PhoB-type" evidence="3">
    <location>
        <begin position="127"/>
        <end position="230"/>
    </location>
</feature>
<dbReference type="SUPFAM" id="SSF46894">
    <property type="entry name" value="C-terminal effector domain of the bipartite response regulators"/>
    <property type="match status" value="1"/>
</dbReference>
<dbReference type="SMART" id="SM00448">
    <property type="entry name" value="REC"/>
    <property type="match status" value="1"/>
</dbReference>
<dbReference type="GO" id="GO:0005829">
    <property type="term" value="C:cytosol"/>
    <property type="evidence" value="ECO:0007669"/>
    <property type="project" value="TreeGrafter"/>
</dbReference>
<reference evidence="6 7" key="1">
    <citation type="submission" date="2017-03" db="EMBL/GenBank/DDBJ databases">
        <title>Lifting the veil on microbial sulfur biogeochemistry in mining wastewaters.</title>
        <authorList>
            <person name="Kantor R.S."/>
            <person name="Colenbrander Nelson T."/>
            <person name="Marshall S."/>
            <person name="Bennett D."/>
            <person name="Apte S."/>
            <person name="Camacho D."/>
            <person name="Thomas B.C."/>
            <person name="Warren L.A."/>
            <person name="Banfield J.F."/>
        </authorList>
    </citation>
    <scope>NUCLEOTIDE SEQUENCE [LARGE SCALE GENOMIC DNA]</scope>
    <source>
        <strain evidence="6">32-67-7</strain>
    </source>
</reference>
<dbReference type="GO" id="GO:0006355">
    <property type="term" value="P:regulation of DNA-templated transcription"/>
    <property type="evidence" value="ECO:0007669"/>
    <property type="project" value="InterPro"/>
</dbReference>
<dbReference type="SMART" id="SM00862">
    <property type="entry name" value="Trans_reg_C"/>
    <property type="match status" value="1"/>
</dbReference>
<name>A0A258DA06_CAUVI</name>
<dbReference type="Proteomes" id="UP000215616">
    <property type="component" value="Unassembled WGS sequence"/>
</dbReference>
<evidence type="ECO:0000313" key="6">
    <source>
        <dbReference type="EMBL" id="OYX04242.1"/>
    </source>
</evidence>
<dbReference type="CDD" id="cd00383">
    <property type="entry name" value="trans_reg_C"/>
    <property type="match status" value="1"/>
</dbReference>
<evidence type="ECO:0000256" key="2">
    <source>
        <dbReference type="PROSITE-ProRule" id="PRU00169"/>
    </source>
</evidence>
<keyword evidence="2" id="KW-0597">Phosphoprotein</keyword>
<evidence type="ECO:0000256" key="1">
    <source>
        <dbReference type="ARBA" id="ARBA00023125"/>
    </source>
</evidence>
<sequence>MENALICVVEDDPDIARILQTYLERERLRVVCAADGEAALAQHRSLNPALVLLDVNIPKKDGYAVLSEIRRRGDTPVIFATAMADDIDRLTGLRMGADDYVVKPFNPSEVVARVKAVLRRTQGGTAAKLVRHGPIEADLNAHVARVIGGDGASVSSLNLTLSEYRILVLFLNAPTRVHTRAEILDACLPESDALERTVDSHVSNLRRKLEKAGAESYLVNVRGVGYRLAVLG</sequence>
<dbReference type="GO" id="GO:0000156">
    <property type="term" value="F:phosphorelay response regulator activity"/>
    <property type="evidence" value="ECO:0007669"/>
    <property type="project" value="TreeGrafter"/>
</dbReference>
<gene>
    <name evidence="6" type="ORF">B7Z12_07200</name>
</gene>
<dbReference type="GO" id="GO:0000976">
    <property type="term" value="F:transcription cis-regulatory region binding"/>
    <property type="evidence" value="ECO:0007669"/>
    <property type="project" value="TreeGrafter"/>
</dbReference>
<comment type="caution">
    <text evidence="6">The sequence shown here is derived from an EMBL/GenBank/DDBJ whole genome shotgun (WGS) entry which is preliminary data.</text>
</comment>
<accession>A0A258DA06</accession>
<dbReference type="Gene3D" id="3.40.50.2300">
    <property type="match status" value="1"/>
</dbReference>
<organism evidence="6 7">
    <name type="scientific">Caulobacter vibrioides</name>
    <name type="common">Caulobacter crescentus</name>
    <dbReference type="NCBI Taxonomy" id="155892"/>
    <lineage>
        <taxon>Bacteria</taxon>
        <taxon>Pseudomonadati</taxon>
        <taxon>Pseudomonadota</taxon>
        <taxon>Alphaproteobacteria</taxon>
        <taxon>Caulobacterales</taxon>
        <taxon>Caulobacteraceae</taxon>
        <taxon>Caulobacter</taxon>
    </lineage>
</organism>
<dbReference type="InterPro" id="IPR036388">
    <property type="entry name" value="WH-like_DNA-bd_sf"/>
</dbReference>
<evidence type="ECO:0000256" key="3">
    <source>
        <dbReference type="PROSITE-ProRule" id="PRU01091"/>
    </source>
</evidence>
<dbReference type="PROSITE" id="PS51755">
    <property type="entry name" value="OMPR_PHOB"/>
    <property type="match status" value="1"/>
</dbReference>
<protein>
    <submittedName>
        <fullName evidence="6">DNA-binding response regulator</fullName>
    </submittedName>
</protein>
<dbReference type="PANTHER" id="PTHR48111">
    <property type="entry name" value="REGULATOR OF RPOS"/>
    <property type="match status" value="1"/>
</dbReference>
<dbReference type="Gene3D" id="1.10.10.10">
    <property type="entry name" value="Winged helix-like DNA-binding domain superfamily/Winged helix DNA-binding domain"/>
    <property type="match status" value="1"/>
</dbReference>
<dbReference type="InterPro" id="IPR001789">
    <property type="entry name" value="Sig_transdc_resp-reg_receiver"/>
</dbReference>
<feature type="modified residue" description="4-aspartylphosphate" evidence="2">
    <location>
        <position position="54"/>
    </location>
</feature>
<dbReference type="Gene3D" id="6.10.250.690">
    <property type="match status" value="1"/>
</dbReference>
<dbReference type="GO" id="GO:0032993">
    <property type="term" value="C:protein-DNA complex"/>
    <property type="evidence" value="ECO:0007669"/>
    <property type="project" value="TreeGrafter"/>
</dbReference>
<dbReference type="InterPro" id="IPR011006">
    <property type="entry name" value="CheY-like_superfamily"/>
</dbReference>
<feature type="domain" description="Response regulatory" evidence="4">
    <location>
        <begin position="5"/>
        <end position="118"/>
    </location>
</feature>
<dbReference type="InterPro" id="IPR001867">
    <property type="entry name" value="OmpR/PhoB-type_DNA-bd"/>
</dbReference>
<dbReference type="PROSITE" id="PS50110">
    <property type="entry name" value="RESPONSE_REGULATORY"/>
    <property type="match status" value="1"/>
</dbReference>
<keyword evidence="1 3" id="KW-0238">DNA-binding</keyword>
<feature type="domain" description="OmpR/PhoB-type" evidence="5">
    <location>
        <begin position="127"/>
        <end position="230"/>
    </location>
</feature>
<evidence type="ECO:0000259" key="4">
    <source>
        <dbReference type="PROSITE" id="PS50110"/>
    </source>
</evidence>
<dbReference type="Pfam" id="PF00072">
    <property type="entry name" value="Response_reg"/>
    <property type="match status" value="1"/>
</dbReference>
<dbReference type="Pfam" id="PF00486">
    <property type="entry name" value="Trans_reg_C"/>
    <property type="match status" value="1"/>
</dbReference>
<proteinExistence type="predicted"/>
<evidence type="ECO:0000313" key="7">
    <source>
        <dbReference type="Proteomes" id="UP000215616"/>
    </source>
</evidence>
<dbReference type="CDD" id="cd17574">
    <property type="entry name" value="REC_OmpR"/>
    <property type="match status" value="1"/>
</dbReference>
<dbReference type="EMBL" id="NCDQ01000090">
    <property type="protein sequence ID" value="OYX04242.1"/>
    <property type="molecule type" value="Genomic_DNA"/>
</dbReference>
<dbReference type="InterPro" id="IPR039420">
    <property type="entry name" value="WalR-like"/>
</dbReference>
<evidence type="ECO:0000259" key="5">
    <source>
        <dbReference type="PROSITE" id="PS51755"/>
    </source>
</evidence>
<dbReference type="AlphaFoldDB" id="A0A258DA06"/>
<dbReference type="SUPFAM" id="SSF52172">
    <property type="entry name" value="CheY-like"/>
    <property type="match status" value="1"/>
</dbReference>
<dbReference type="PANTHER" id="PTHR48111:SF59">
    <property type="entry name" value="TRANSCRIPTIONAL REGULATORY PROTEIN BAER"/>
    <property type="match status" value="1"/>
</dbReference>